<dbReference type="Proteomes" id="UP001188597">
    <property type="component" value="Unassembled WGS sequence"/>
</dbReference>
<feature type="transmembrane region" description="Helical" evidence="1">
    <location>
        <begin position="12"/>
        <end position="29"/>
    </location>
</feature>
<feature type="non-terminal residue" evidence="2">
    <location>
        <position position="1"/>
    </location>
</feature>
<evidence type="ECO:0000256" key="1">
    <source>
        <dbReference type="SAM" id="Phobius"/>
    </source>
</evidence>
<dbReference type="GO" id="GO:0015112">
    <property type="term" value="F:nitrate transmembrane transporter activity"/>
    <property type="evidence" value="ECO:0007669"/>
    <property type="project" value="TreeGrafter"/>
</dbReference>
<evidence type="ECO:0000313" key="3">
    <source>
        <dbReference type="Proteomes" id="UP001188597"/>
    </source>
</evidence>
<dbReference type="PANTHER" id="PTHR34806">
    <property type="entry name" value="HIGH-AFFINITY NITRATE TRANSPORTER 3.2"/>
    <property type="match status" value="1"/>
</dbReference>
<name>A0AA88VEJ6_9ASTE</name>
<accession>A0AA88VEJ6</accession>
<sequence length="295" mass="33373">MSSSIAVVPARFLFLLLDLAPVLVSFTALRSYRHILAMEVCSSLPFHTLTLVVTASIKQGQAYPFTNSSMLKSNNERYMFYVSFCCPDCWRRQHKANRGLNQSFIGRTDESYKEVRVRLCYAPINQVDRKWRKTVNGLSKDKTCQFIVVNKPYQKLDKSFKWSIEKEVPTATLAYIYDYTGEEVAYGQNSDAKKGSNLFEVQGISGRHLSLDVASFFALALVSLIGFFLVENSKKNQHHKCSTGIPIVAAANTETCIVMPLLSTPSQTKGDMRRMIKGVILEMLKLECEEKFSAR</sequence>
<proteinExistence type="predicted"/>
<dbReference type="InterPro" id="IPR016605">
    <property type="entry name" value="Transptr_NO3_Nar2"/>
</dbReference>
<comment type="caution">
    <text evidence="2">The sequence shown here is derived from an EMBL/GenBank/DDBJ whole genome shotgun (WGS) entry which is preliminary data.</text>
</comment>
<dbReference type="GO" id="GO:0010167">
    <property type="term" value="P:response to nitrate"/>
    <property type="evidence" value="ECO:0007669"/>
    <property type="project" value="InterPro"/>
</dbReference>
<protein>
    <submittedName>
        <fullName evidence="2">Uncharacterized protein</fullName>
    </submittedName>
</protein>
<reference evidence="2" key="1">
    <citation type="submission" date="2022-12" db="EMBL/GenBank/DDBJ databases">
        <title>Draft genome assemblies for two species of Escallonia (Escalloniales).</title>
        <authorList>
            <person name="Chanderbali A."/>
            <person name="Dervinis C."/>
            <person name="Anghel I."/>
            <person name="Soltis D."/>
            <person name="Soltis P."/>
            <person name="Zapata F."/>
        </authorList>
    </citation>
    <scope>NUCLEOTIDE SEQUENCE</scope>
    <source>
        <strain evidence="2">UCBG64.0493</strain>
        <tissue evidence="2">Leaf</tissue>
    </source>
</reference>
<dbReference type="AlphaFoldDB" id="A0AA88VEJ6"/>
<keyword evidence="1" id="KW-1133">Transmembrane helix</keyword>
<organism evidence="2 3">
    <name type="scientific">Escallonia herrerae</name>
    <dbReference type="NCBI Taxonomy" id="1293975"/>
    <lineage>
        <taxon>Eukaryota</taxon>
        <taxon>Viridiplantae</taxon>
        <taxon>Streptophyta</taxon>
        <taxon>Embryophyta</taxon>
        <taxon>Tracheophyta</taxon>
        <taxon>Spermatophyta</taxon>
        <taxon>Magnoliopsida</taxon>
        <taxon>eudicotyledons</taxon>
        <taxon>Gunneridae</taxon>
        <taxon>Pentapetalae</taxon>
        <taxon>asterids</taxon>
        <taxon>campanulids</taxon>
        <taxon>Escalloniales</taxon>
        <taxon>Escalloniaceae</taxon>
        <taxon>Escallonia</taxon>
    </lineage>
</organism>
<dbReference type="GO" id="GO:0005886">
    <property type="term" value="C:plasma membrane"/>
    <property type="evidence" value="ECO:0007669"/>
    <property type="project" value="TreeGrafter"/>
</dbReference>
<dbReference type="Pfam" id="PF16974">
    <property type="entry name" value="NAR2"/>
    <property type="match status" value="1"/>
</dbReference>
<gene>
    <name evidence="2" type="ORF">RJ639_017463</name>
</gene>
<keyword evidence="1" id="KW-0472">Membrane</keyword>
<keyword evidence="1" id="KW-0812">Transmembrane</keyword>
<feature type="transmembrane region" description="Helical" evidence="1">
    <location>
        <begin position="209"/>
        <end position="230"/>
    </location>
</feature>
<dbReference type="EMBL" id="JAVXUP010001874">
    <property type="protein sequence ID" value="KAK3007386.1"/>
    <property type="molecule type" value="Genomic_DNA"/>
</dbReference>
<evidence type="ECO:0000313" key="2">
    <source>
        <dbReference type="EMBL" id="KAK3007386.1"/>
    </source>
</evidence>
<keyword evidence="3" id="KW-1185">Reference proteome</keyword>
<dbReference type="PANTHER" id="PTHR34806:SF10">
    <property type="entry name" value="HIGH-AFFINITY NITRATE TRANSPORTER"/>
    <property type="match status" value="1"/>
</dbReference>